<keyword evidence="10" id="KW-1185">Reference proteome</keyword>
<organism evidence="9 10">
    <name type="scientific">Streptomyces ochraceiscleroticus</name>
    <dbReference type="NCBI Taxonomy" id="47761"/>
    <lineage>
        <taxon>Bacteria</taxon>
        <taxon>Bacillati</taxon>
        <taxon>Actinomycetota</taxon>
        <taxon>Actinomycetes</taxon>
        <taxon>Kitasatosporales</taxon>
        <taxon>Streptomycetaceae</taxon>
        <taxon>Streptomyces</taxon>
    </lineage>
</organism>
<protein>
    <submittedName>
        <fullName evidence="9">RNA polymerase sigma factor</fullName>
    </submittedName>
</protein>
<dbReference type="InterPro" id="IPR007627">
    <property type="entry name" value="RNA_pol_sigma70_r2"/>
</dbReference>
<evidence type="ECO:0000256" key="5">
    <source>
        <dbReference type="ARBA" id="ARBA00023163"/>
    </source>
</evidence>
<dbReference type="InterPro" id="IPR014284">
    <property type="entry name" value="RNA_pol_sigma-70_dom"/>
</dbReference>
<dbReference type="PANTHER" id="PTHR43133:SF50">
    <property type="entry name" value="ECF RNA POLYMERASE SIGMA FACTOR SIGM"/>
    <property type="match status" value="1"/>
</dbReference>
<reference evidence="10" key="1">
    <citation type="journal article" date="2019" name="Int. J. Syst. Evol. Microbiol.">
        <title>The Global Catalogue of Microorganisms (GCM) 10K type strain sequencing project: providing services to taxonomists for standard genome sequencing and annotation.</title>
        <authorList>
            <consortium name="The Broad Institute Genomics Platform"/>
            <consortium name="The Broad Institute Genome Sequencing Center for Infectious Disease"/>
            <person name="Wu L."/>
            <person name="Ma J."/>
        </authorList>
    </citation>
    <scope>NUCLEOTIDE SEQUENCE [LARGE SCALE GENOMIC DNA]</scope>
    <source>
        <strain evidence="10">CGMCC 1.15180</strain>
    </source>
</reference>
<dbReference type="RefSeq" id="WP_078648700.1">
    <property type="nucleotide sequence ID" value="NZ_JBHSPX010000004.1"/>
</dbReference>
<keyword evidence="4" id="KW-0238">DNA-binding</keyword>
<dbReference type="InterPro" id="IPR013325">
    <property type="entry name" value="RNA_pol_sigma_r2"/>
</dbReference>
<evidence type="ECO:0000259" key="7">
    <source>
        <dbReference type="Pfam" id="PF04542"/>
    </source>
</evidence>
<accession>A0ABW1MHC3</accession>
<evidence type="ECO:0000313" key="9">
    <source>
        <dbReference type="EMBL" id="MFC6063199.1"/>
    </source>
</evidence>
<dbReference type="SUPFAM" id="SSF88946">
    <property type="entry name" value="Sigma2 domain of RNA polymerase sigma factors"/>
    <property type="match status" value="1"/>
</dbReference>
<comment type="caution">
    <text evidence="9">The sequence shown here is derived from an EMBL/GenBank/DDBJ whole genome shotgun (WGS) entry which is preliminary data.</text>
</comment>
<comment type="similarity">
    <text evidence="1">Belongs to the sigma-70 factor family. ECF subfamily.</text>
</comment>
<dbReference type="PANTHER" id="PTHR43133">
    <property type="entry name" value="RNA POLYMERASE ECF-TYPE SIGMA FACTO"/>
    <property type="match status" value="1"/>
</dbReference>
<evidence type="ECO:0000313" key="10">
    <source>
        <dbReference type="Proteomes" id="UP001596139"/>
    </source>
</evidence>
<feature type="domain" description="RNA polymerase sigma factor 70 region 4 type 2" evidence="8">
    <location>
        <begin position="150"/>
        <end position="202"/>
    </location>
</feature>
<gene>
    <name evidence="9" type="ORF">ACFP4F_11615</name>
</gene>
<dbReference type="NCBIfam" id="TIGR02937">
    <property type="entry name" value="sigma70-ECF"/>
    <property type="match status" value="1"/>
</dbReference>
<feature type="region of interest" description="Disordered" evidence="6">
    <location>
        <begin position="1"/>
        <end position="37"/>
    </location>
</feature>
<proteinExistence type="inferred from homology"/>
<evidence type="ECO:0000256" key="4">
    <source>
        <dbReference type="ARBA" id="ARBA00023125"/>
    </source>
</evidence>
<dbReference type="EMBL" id="JBHSPX010000004">
    <property type="protein sequence ID" value="MFC6063199.1"/>
    <property type="molecule type" value="Genomic_DNA"/>
</dbReference>
<keyword evidence="5" id="KW-0804">Transcription</keyword>
<dbReference type="InterPro" id="IPR039425">
    <property type="entry name" value="RNA_pol_sigma-70-like"/>
</dbReference>
<evidence type="ECO:0000256" key="3">
    <source>
        <dbReference type="ARBA" id="ARBA00023082"/>
    </source>
</evidence>
<dbReference type="Pfam" id="PF08281">
    <property type="entry name" value="Sigma70_r4_2"/>
    <property type="match status" value="1"/>
</dbReference>
<dbReference type="CDD" id="cd06171">
    <property type="entry name" value="Sigma70_r4"/>
    <property type="match status" value="1"/>
</dbReference>
<dbReference type="InterPro" id="IPR036388">
    <property type="entry name" value="WH-like_DNA-bd_sf"/>
</dbReference>
<dbReference type="Pfam" id="PF04542">
    <property type="entry name" value="Sigma70_r2"/>
    <property type="match status" value="1"/>
</dbReference>
<feature type="domain" description="RNA polymerase sigma-70 region 2" evidence="7">
    <location>
        <begin position="57"/>
        <end position="121"/>
    </location>
</feature>
<dbReference type="SUPFAM" id="SSF88659">
    <property type="entry name" value="Sigma3 and sigma4 domains of RNA polymerase sigma factors"/>
    <property type="match status" value="1"/>
</dbReference>
<dbReference type="Gene3D" id="1.10.10.10">
    <property type="entry name" value="Winged helix-like DNA-binding domain superfamily/Winged helix DNA-binding domain"/>
    <property type="match status" value="1"/>
</dbReference>
<evidence type="ECO:0000256" key="6">
    <source>
        <dbReference type="SAM" id="MobiDB-lite"/>
    </source>
</evidence>
<evidence type="ECO:0000259" key="8">
    <source>
        <dbReference type="Pfam" id="PF08281"/>
    </source>
</evidence>
<dbReference type="Gene3D" id="1.10.1740.10">
    <property type="match status" value="1"/>
</dbReference>
<feature type="compositionally biased region" description="Pro residues" evidence="6">
    <location>
        <begin position="1"/>
        <end position="33"/>
    </location>
</feature>
<sequence>MQPSPLSPPSPPCPPGGTLTGPPPPGGPGPGCAPPDRAAPLTLDLRDADRQAAIAHLFDTHYTQLLRLAVLLGADGDAEDVVSEAFYQLHRRWPKLKTPDAAAGYLRSIVCNLTRMRIRHLRVARRHAYREVDEHVLSAEHQVLLQDDHRALLAALQTLSARQRQALVLKYWLDLKESEISETMGISTGAVKSHTARAMTKLKYALRKVAR</sequence>
<evidence type="ECO:0000256" key="2">
    <source>
        <dbReference type="ARBA" id="ARBA00023015"/>
    </source>
</evidence>
<name>A0ABW1MHC3_9ACTN</name>
<dbReference type="InterPro" id="IPR013249">
    <property type="entry name" value="RNA_pol_sigma70_r4_t2"/>
</dbReference>
<evidence type="ECO:0000256" key="1">
    <source>
        <dbReference type="ARBA" id="ARBA00010641"/>
    </source>
</evidence>
<keyword evidence="3" id="KW-0731">Sigma factor</keyword>
<keyword evidence="2" id="KW-0805">Transcription regulation</keyword>
<dbReference type="InterPro" id="IPR013324">
    <property type="entry name" value="RNA_pol_sigma_r3/r4-like"/>
</dbReference>
<dbReference type="Proteomes" id="UP001596139">
    <property type="component" value="Unassembled WGS sequence"/>
</dbReference>